<protein>
    <recommendedName>
        <fullName evidence="4">C4-dicarboxylate ABC transporter substrate-binding protein</fullName>
    </recommendedName>
</protein>
<dbReference type="NCBIfam" id="TIGR02122">
    <property type="entry name" value="TRAP_TAXI"/>
    <property type="match status" value="1"/>
</dbReference>
<dbReference type="PANTHER" id="PTHR42941:SF1">
    <property type="entry name" value="SLL1037 PROTEIN"/>
    <property type="match status" value="1"/>
</dbReference>
<keyword evidence="1" id="KW-0472">Membrane</keyword>
<accession>A0A2Z2NVC0</accession>
<dbReference type="SUPFAM" id="SSF53850">
    <property type="entry name" value="Periplasmic binding protein-like II"/>
    <property type="match status" value="1"/>
</dbReference>
<dbReference type="AlphaFoldDB" id="A0A2Z2NVC0"/>
<evidence type="ECO:0000313" key="3">
    <source>
        <dbReference type="Proteomes" id="UP000250079"/>
    </source>
</evidence>
<name>A0A2Z2NVC0_9GAMM</name>
<dbReference type="Pfam" id="PF16868">
    <property type="entry name" value="NMT1_3"/>
    <property type="match status" value="1"/>
</dbReference>
<dbReference type="InterPro" id="IPR011852">
    <property type="entry name" value="TRAP_TAXI"/>
</dbReference>
<dbReference type="RefSeq" id="WP_088920203.1">
    <property type="nucleotide sequence ID" value="NZ_CP018632.1"/>
</dbReference>
<reference evidence="2 3" key="1">
    <citation type="submission" date="2016-12" db="EMBL/GenBank/DDBJ databases">
        <authorList>
            <person name="Song W.-J."/>
            <person name="Kurnit D.M."/>
        </authorList>
    </citation>
    <scope>NUCLEOTIDE SEQUENCE [LARGE SCALE GENOMIC DNA]</scope>
    <source>
        <strain evidence="2 3">IMCC3135</strain>
    </source>
</reference>
<dbReference type="OrthoDB" id="237270at2"/>
<keyword evidence="3" id="KW-1185">Reference proteome</keyword>
<feature type="transmembrane region" description="Helical" evidence="1">
    <location>
        <begin position="24"/>
        <end position="46"/>
    </location>
</feature>
<evidence type="ECO:0008006" key="4">
    <source>
        <dbReference type="Google" id="ProtNLM"/>
    </source>
</evidence>
<keyword evidence="1" id="KW-1133">Transmembrane helix</keyword>
<gene>
    <name evidence="2" type="ORF">IMCC3135_26070</name>
</gene>
<keyword evidence="1" id="KW-0812">Transmembrane</keyword>
<dbReference type="Gene3D" id="3.40.190.10">
    <property type="entry name" value="Periplasmic binding protein-like II"/>
    <property type="match status" value="2"/>
</dbReference>
<dbReference type="PANTHER" id="PTHR42941">
    <property type="entry name" value="SLL1037 PROTEIN"/>
    <property type="match status" value="1"/>
</dbReference>
<proteinExistence type="predicted"/>
<evidence type="ECO:0000256" key="1">
    <source>
        <dbReference type="SAM" id="Phobius"/>
    </source>
</evidence>
<organism evidence="2 3">
    <name type="scientific">Granulosicoccus antarcticus IMCC3135</name>
    <dbReference type="NCBI Taxonomy" id="1192854"/>
    <lineage>
        <taxon>Bacteria</taxon>
        <taxon>Pseudomonadati</taxon>
        <taxon>Pseudomonadota</taxon>
        <taxon>Gammaproteobacteria</taxon>
        <taxon>Chromatiales</taxon>
        <taxon>Granulosicoccaceae</taxon>
        <taxon>Granulosicoccus</taxon>
    </lineage>
</organism>
<dbReference type="EMBL" id="CP018632">
    <property type="protein sequence ID" value="ASJ75269.1"/>
    <property type="molecule type" value="Genomic_DNA"/>
</dbReference>
<dbReference type="KEGG" id="gai:IMCC3135_26070"/>
<sequence length="450" mass="49686">MSNQEKNPAKIDGRKRFKRRMKTLLPSLGVYGGTALLVAAALWVTYQFVEPAPPDTLVMASGSPDGAYHAFALKLADEFSKEGVTLELRESAGSVENLALLDSDDKVQVAFLQSGIANSADYPKLRGLASVDFEPLWLFSSQQTRLRSIGELAGLRVAVGAEGSGTRHVALQLLADNDLREPAVTLLPLSGGRAVDALAEGSIDAVLTVSSVNAPMVQTLLQDPLIQLMSVARAEAYERRNKWFSHLTLPRGVIDLADDRPSEDIQLISVAATLVASSELHPALGDLMMRAAAKVAQRDTLFSRAERFPSPDFLDFPLSADAERYYKYGVPFLLRYLPFWAANLVDRLKLLALPLLALLLPLSRMLPPAYRWTVRKKVFRWYEEVQAIDQSASEDSSPAALKRCLAELARIEDEAREIEVPLGYAHELYALRQHVDLLIQQIERRQARGA</sequence>
<dbReference type="Proteomes" id="UP000250079">
    <property type="component" value="Chromosome"/>
</dbReference>
<evidence type="ECO:0000313" key="2">
    <source>
        <dbReference type="EMBL" id="ASJ75269.1"/>
    </source>
</evidence>